<dbReference type="PROSITE" id="PS51257">
    <property type="entry name" value="PROKAR_LIPOPROTEIN"/>
    <property type="match status" value="1"/>
</dbReference>
<dbReference type="EMBL" id="ML213687">
    <property type="protein sequence ID" value="TFK32087.1"/>
    <property type="molecule type" value="Genomic_DNA"/>
</dbReference>
<evidence type="ECO:0000313" key="1">
    <source>
        <dbReference type="EMBL" id="TFK32087.1"/>
    </source>
</evidence>
<sequence>MQQYTRTARRPRLYLSRFRDLAVSFAMQLTMTACQAPKARGKMCLSRRQRK</sequence>
<accession>A0A5C3LGU0</accession>
<protein>
    <submittedName>
        <fullName evidence="1">Uncharacterized protein</fullName>
    </submittedName>
</protein>
<organism evidence="1 2">
    <name type="scientific">Crucibulum laeve</name>
    <dbReference type="NCBI Taxonomy" id="68775"/>
    <lineage>
        <taxon>Eukaryota</taxon>
        <taxon>Fungi</taxon>
        <taxon>Dikarya</taxon>
        <taxon>Basidiomycota</taxon>
        <taxon>Agaricomycotina</taxon>
        <taxon>Agaricomycetes</taxon>
        <taxon>Agaricomycetidae</taxon>
        <taxon>Agaricales</taxon>
        <taxon>Agaricineae</taxon>
        <taxon>Nidulariaceae</taxon>
        <taxon>Crucibulum</taxon>
    </lineage>
</organism>
<name>A0A5C3LGU0_9AGAR</name>
<proteinExistence type="predicted"/>
<dbReference type="AlphaFoldDB" id="A0A5C3LGU0"/>
<dbReference type="Proteomes" id="UP000308652">
    <property type="component" value="Unassembled WGS sequence"/>
</dbReference>
<keyword evidence="2" id="KW-1185">Reference proteome</keyword>
<reference evidence="1 2" key="1">
    <citation type="journal article" date="2019" name="Nat. Ecol. Evol.">
        <title>Megaphylogeny resolves global patterns of mushroom evolution.</title>
        <authorList>
            <person name="Varga T."/>
            <person name="Krizsan K."/>
            <person name="Foldi C."/>
            <person name="Dima B."/>
            <person name="Sanchez-Garcia M."/>
            <person name="Sanchez-Ramirez S."/>
            <person name="Szollosi G.J."/>
            <person name="Szarkandi J.G."/>
            <person name="Papp V."/>
            <person name="Albert L."/>
            <person name="Andreopoulos W."/>
            <person name="Angelini C."/>
            <person name="Antonin V."/>
            <person name="Barry K.W."/>
            <person name="Bougher N.L."/>
            <person name="Buchanan P."/>
            <person name="Buyck B."/>
            <person name="Bense V."/>
            <person name="Catcheside P."/>
            <person name="Chovatia M."/>
            <person name="Cooper J."/>
            <person name="Damon W."/>
            <person name="Desjardin D."/>
            <person name="Finy P."/>
            <person name="Geml J."/>
            <person name="Haridas S."/>
            <person name="Hughes K."/>
            <person name="Justo A."/>
            <person name="Karasinski D."/>
            <person name="Kautmanova I."/>
            <person name="Kiss B."/>
            <person name="Kocsube S."/>
            <person name="Kotiranta H."/>
            <person name="LaButti K.M."/>
            <person name="Lechner B.E."/>
            <person name="Liimatainen K."/>
            <person name="Lipzen A."/>
            <person name="Lukacs Z."/>
            <person name="Mihaltcheva S."/>
            <person name="Morgado L.N."/>
            <person name="Niskanen T."/>
            <person name="Noordeloos M.E."/>
            <person name="Ohm R.A."/>
            <person name="Ortiz-Santana B."/>
            <person name="Ovrebo C."/>
            <person name="Racz N."/>
            <person name="Riley R."/>
            <person name="Savchenko A."/>
            <person name="Shiryaev A."/>
            <person name="Soop K."/>
            <person name="Spirin V."/>
            <person name="Szebenyi C."/>
            <person name="Tomsovsky M."/>
            <person name="Tulloss R.E."/>
            <person name="Uehling J."/>
            <person name="Grigoriev I.V."/>
            <person name="Vagvolgyi C."/>
            <person name="Papp T."/>
            <person name="Martin F.M."/>
            <person name="Miettinen O."/>
            <person name="Hibbett D.S."/>
            <person name="Nagy L.G."/>
        </authorList>
    </citation>
    <scope>NUCLEOTIDE SEQUENCE [LARGE SCALE GENOMIC DNA]</scope>
    <source>
        <strain evidence="1 2">CBS 166.37</strain>
    </source>
</reference>
<evidence type="ECO:0000313" key="2">
    <source>
        <dbReference type="Proteomes" id="UP000308652"/>
    </source>
</evidence>
<gene>
    <name evidence="1" type="ORF">BDQ12DRAFT_693014</name>
</gene>